<dbReference type="AlphaFoldDB" id="X1MQ41"/>
<feature type="domain" description="SpaA-like prealbumin fold" evidence="1">
    <location>
        <begin position="89"/>
        <end position="180"/>
    </location>
</feature>
<proteinExistence type="predicted"/>
<dbReference type="InterPro" id="IPR055371">
    <property type="entry name" value="SpaA_PFL_dom_4"/>
</dbReference>
<reference evidence="2" key="1">
    <citation type="journal article" date="2014" name="Front. Microbiol.">
        <title>High frequency of phylogenetically diverse reductive dehalogenase-homologous genes in deep subseafloor sedimentary metagenomes.</title>
        <authorList>
            <person name="Kawai M."/>
            <person name="Futagami T."/>
            <person name="Toyoda A."/>
            <person name="Takaki Y."/>
            <person name="Nishi S."/>
            <person name="Hori S."/>
            <person name="Arai W."/>
            <person name="Tsubouchi T."/>
            <person name="Morono Y."/>
            <person name="Uchiyama I."/>
            <person name="Ito T."/>
            <person name="Fujiyama A."/>
            <person name="Inagaki F."/>
            <person name="Takami H."/>
        </authorList>
    </citation>
    <scope>NUCLEOTIDE SEQUENCE</scope>
    <source>
        <strain evidence="2">Expedition CK06-06</strain>
    </source>
</reference>
<sequence>DLTDTSFNFTAEGGLSPSSFSLKDGESQDFYDVPVGTYNITETVPGGWTLTSVNCTGGTCTNITNGVSINLGAAENVTCTFTNTKKGSITIKKETDPDGSPQSFNFTGSGGLGGFNLSDGGSKPFSDLLPGSYNITETVPGGWTLTSVNCTGGTCTDITNGVSINLGAGENVTCTFNNTQLGSITIEKQTNPDGSTQSFNFTGTPGSFNLSDGGSKTFSDLLPGTYNFTETVPGGWTLTSVNCTGGTCTNITNGVSINLASGENVTCTFTDTKL</sequence>
<organism evidence="2">
    <name type="scientific">marine sediment metagenome</name>
    <dbReference type="NCBI Taxonomy" id="412755"/>
    <lineage>
        <taxon>unclassified sequences</taxon>
        <taxon>metagenomes</taxon>
        <taxon>ecological metagenomes</taxon>
    </lineage>
</organism>
<evidence type="ECO:0000259" key="1">
    <source>
        <dbReference type="Pfam" id="PF24514"/>
    </source>
</evidence>
<feature type="non-terminal residue" evidence="2">
    <location>
        <position position="274"/>
    </location>
</feature>
<feature type="non-terminal residue" evidence="2">
    <location>
        <position position="1"/>
    </location>
</feature>
<gene>
    <name evidence="2" type="ORF">S06H3_35062</name>
</gene>
<feature type="domain" description="SpaA-like prealbumin fold" evidence="1">
    <location>
        <begin position="6"/>
        <end position="85"/>
    </location>
</feature>
<dbReference type="EMBL" id="BARV01021118">
    <property type="protein sequence ID" value="GAI20151.1"/>
    <property type="molecule type" value="Genomic_DNA"/>
</dbReference>
<evidence type="ECO:0000313" key="2">
    <source>
        <dbReference type="EMBL" id="GAI20151.1"/>
    </source>
</evidence>
<dbReference type="Pfam" id="PF24514">
    <property type="entry name" value="SpaA_4"/>
    <property type="match status" value="3"/>
</dbReference>
<dbReference type="Gene3D" id="2.60.40.1140">
    <property type="entry name" value="Collagen-binding surface protein Cna, B-type domain"/>
    <property type="match status" value="3"/>
</dbReference>
<protein>
    <recommendedName>
        <fullName evidence="1">SpaA-like prealbumin fold domain-containing protein</fullName>
    </recommendedName>
</protein>
<accession>X1MQ41</accession>
<name>X1MQ41_9ZZZZ</name>
<comment type="caution">
    <text evidence="2">The sequence shown here is derived from an EMBL/GenBank/DDBJ whole genome shotgun (WGS) entry which is preliminary data.</text>
</comment>
<feature type="domain" description="SpaA-like prealbumin fold" evidence="1">
    <location>
        <begin position="184"/>
        <end position="273"/>
    </location>
</feature>